<dbReference type="Gene3D" id="3.40.50.10320">
    <property type="entry name" value="LmbE-like"/>
    <property type="match status" value="1"/>
</dbReference>
<evidence type="ECO:0000313" key="1">
    <source>
        <dbReference type="EMBL" id="MBE9464962.1"/>
    </source>
</evidence>
<sequence>MDQISELHSHIGKMKSVNVEEFGSSLIVAPHPDDETLGCGGTVALMRKNGIPVHFLFISDGSMSHPNSKKYPAKKLTKVREKEAKEAVLTLGGEVDHMEFLRLKDTQVPHENDNQFQETVDKIVKIMDDLKPQTVFVPWQKDPHRDHQATWKIMSEAVNQTKTKPRFIEYPIWLWELGNPEDMELLDRMKKFTVNIEDTLEMKNKALAAHTSQVTHMIDDDPEGFMLTPEVIAHFDIPRELFFESAIK</sequence>
<gene>
    <name evidence="1" type="ORF">IEE83_24010</name>
</gene>
<dbReference type="InterPro" id="IPR003737">
    <property type="entry name" value="GlcNAc_PI_deacetylase-related"/>
</dbReference>
<dbReference type="PANTHER" id="PTHR12993:SF29">
    <property type="entry name" value="BLR3841 PROTEIN"/>
    <property type="match status" value="1"/>
</dbReference>
<proteinExistence type="predicted"/>
<accession>A0ABR9WHJ3</accession>
<keyword evidence="2" id="KW-1185">Reference proteome</keyword>
<comment type="caution">
    <text evidence="1">The sequence shown here is derived from an EMBL/GenBank/DDBJ whole genome shotgun (WGS) entry which is preliminary data.</text>
</comment>
<dbReference type="Proteomes" id="UP000634134">
    <property type="component" value="Unassembled WGS sequence"/>
</dbReference>
<dbReference type="Pfam" id="PF02585">
    <property type="entry name" value="PIG-L"/>
    <property type="match status" value="1"/>
</dbReference>
<dbReference type="PANTHER" id="PTHR12993">
    <property type="entry name" value="N-ACETYLGLUCOSAMINYL-PHOSPHATIDYLINOSITOL DE-N-ACETYLASE-RELATED"/>
    <property type="match status" value="1"/>
</dbReference>
<dbReference type="SUPFAM" id="SSF102588">
    <property type="entry name" value="LmbE-like"/>
    <property type="match status" value="1"/>
</dbReference>
<dbReference type="InterPro" id="IPR024078">
    <property type="entry name" value="LmbE-like_dom_sf"/>
</dbReference>
<reference evidence="2" key="1">
    <citation type="submission" date="2023-07" db="EMBL/GenBank/DDBJ databases">
        <title>Dyadobacter sp. nov 'subterranea' isolated from contaminted grondwater.</title>
        <authorList>
            <person name="Szabo I."/>
            <person name="Al-Omari J."/>
            <person name="Szerdahelyi S.G."/>
            <person name="Rado J."/>
        </authorList>
    </citation>
    <scope>NUCLEOTIDE SEQUENCE [LARGE SCALE GENOMIC DNA]</scope>
    <source>
        <strain evidence="2">UP-52</strain>
    </source>
</reference>
<organism evidence="1 2">
    <name type="scientific">Dyadobacter subterraneus</name>
    <dbReference type="NCBI Taxonomy" id="2773304"/>
    <lineage>
        <taxon>Bacteria</taxon>
        <taxon>Pseudomonadati</taxon>
        <taxon>Bacteroidota</taxon>
        <taxon>Cytophagia</taxon>
        <taxon>Cytophagales</taxon>
        <taxon>Spirosomataceae</taxon>
        <taxon>Dyadobacter</taxon>
    </lineage>
</organism>
<evidence type="ECO:0000313" key="2">
    <source>
        <dbReference type="Proteomes" id="UP000634134"/>
    </source>
</evidence>
<protein>
    <submittedName>
        <fullName evidence="1">PIG-L family deacetylase</fullName>
    </submittedName>
</protein>
<dbReference type="EMBL" id="JACYGY010000001">
    <property type="protein sequence ID" value="MBE9464962.1"/>
    <property type="molecule type" value="Genomic_DNA"/>
</dbReference>
<dbReference type="RefSeq" id="WP_194122983.1">
    <property type="nucleotide sequence ID" value="NZ_JACYGY010000001.1"/>
</dbReference>
<name>A0ABR9WHJ3_9BACT</name>